<organism evidence="2 3">
    <name type="scientific">Salipaludibacillus keqinensis</name>
    <dbReference type="NCBI Taxonomy" id="2045207"/>
    <lineage>
        <taxon>Bacteria</taxon>
        <taxon>Bacillati</taxon>
        <taxon>Bacillota</taxon>
        <taxon>Bacilli</taxon>
        <taxon>Bacillales</taxon>
        <taxon>Bacillaceae</taxon>
    </lineage>
</organism>
<dbReference type="InterPro" id="IPR043168">
    <property type="entry name" value="DegV_C"/>
</dbReference>
<dbReference type="GO" id="GO:0008289">
    <property type="term" value="F:lipid binding"/>
    <property type="evidence" value="ECO:0007669"/>
    <property type="project" value="UniProtKB-KW"/>
</dbReference>
<proteinExistence type="predicted"/>
<dbReference type="Pfam" id="PF02645">
    <property type="entry name" value="DegV"/>
    <property type="match status" value="1"/>
</dbReference>
<dbReference type="InterPro" id="IPR050270">
    <property type="entry name" value="DegV_domain_contain"/>
</dbReference>
<keyword evidence="1" id="KW-0446">Lipid-binding</keyword>
<evidence type="ECO:0000256" key="1">
    <source>
        <dbReference type="ARBA" id="ARBA00023121"/>
    </source>
</evidence>
<dbReference type="AlphaFoldDB" id="A0A323TCD7"/>
<dbReference type="RefSeq" id="WP_110610326.1">
    <property type="nucleotide sequence ID" value="NZ_PDOD01000003.1"/>
</dbReference>
<evidence type="ECO:0000313" key="3">
    <source>
        <dbReference type="Proteomes" id="UP000248214"/>
    </source>
</evidence>
<sequence>MSKIAIVTDSTAYIPKDLRKQHNITMVPLNVIFGDEAFQEEKEITTEAFYAKMKETEQLPTTSQPAIGLFEETFQKLADDHDQIIVITLSSGISGTHQTALAAGNMTGDVEVHVFDSEVSCMIQGFYVLSAAKMAKQGYKARAILDHLYEMKNHIRAYFMADDLNHLHRGGRLNGAQLFVGSLLQIKPVLHFDNKVIVPYEKVRTEKKALAKICSLLDQDAKDGAPLDIAVIHANRPEKAEEIAEKLRTKYPNATVYISYFGPVIGTHLGEGSLGIGWVDSTFS</sequence>
<dbReference type="PANTHER" id="PTHR33434">
    <property type="entry name" value="DEGV DOMAIN-CONTAINING PROTEIN DR_1986-RELATED"/>
    <property type="match status" value="1"/>
</dbReference>
<dbReference type="NCBIfam" id="TIGR00762">
    <property type="entry name" value="DegV"/>
    <property type="match status" value="1"/>
</dbReference>
<dbReference type="Gene3D" id="3.30.1180.10">
    <property type="match status" value="1"/>
</dbReference>
<evidence type="ECO:0000313" key="2">
    <source>
        <dbReference type="EMBL" id="PYZ92778.1"/>
    </source>
</evidence>
<dbReference type="InterPro" id="IPR003797">
    <property type="entry name" value="DegV"/>
</dbReference>
<dbReference type="Gene3D" id="3.40.50.10170">
    <property type="match status" value="1"/>
</dbReference>
<keyword evidence="3" id="KW-1185">Reference proteome</keyword>
<comment type="caution">
    <text evidence="2">The sequence shown here is derived from an EMBL/GenBank/DDBJ whole genome shotgun (WGS) entry which is preliminary data.</text>
</comment>
<gene>
    <name evidence="2" type="ORF">CR194_14085</name>
</gene>
<accession>A0A323TCD7</accession>
<name>A0A323TCD7_9BACI</name>
<dbReference type="PANTHER" id="PTHR33434:SF2">
    <property type="entry name" value="FATTY ACID-BINDING PROTEIN TM_1468"/>
    <property type="match status" value="1"/>
</dbReference>
<dbReference type="Proteomes" id="UP000248214">
    <property type="component" value="Unassembled WGS sequence"/>
</dbReference>
<dbReference type="PROSITE" id="PS51482">
    <property type="entry name" value="DEGV"/>
    <property type="match status" value="1"/>
</dbReference>
<reference evidence="2 3" key="1">
    <citation type="submission" date="2017-10" db="EMBL/GenBank/DDBJ databases">
        <title>Bacillus sp. nov., a halophilic bacterium isolated from a Keqin Lake.</title>
        <authorList>
            <person name="Wang H."/>
        </authorList>
    </citation>
    <scope>NUCLEOTIDE SEQUENCE [LARGE SCALE GENOMIC DNA]</scope>
    <source>
        <strain evidence="2 3">KQ-12</strain>
    </source>
</reference>
<protein>
    <submittedName>
        <fullName evidence="2">Fatty acid-binding protein DegV</fullName>
    </submittedName>
</protein>
<dbReference type="OrthoDB" id="9775494at2"/>
<dbReference type="EMBL" id="PDOD01000003">
    <property type="protein sequence ID" value="PYZ92778.1"/>
    <property type="molecule type" value="Genomic_DNA"/>
</dbReference>
<dbReference type="SUPFAM" id="SSF82549">
    <property type="entry name" value="DAK1/DegV-like"/>
    <property type="match status" value="1"/>
</dbReference>